<keyword evidence="2" id="KW-0812">Transmembrane</keyword>
<dbReference type="Proteomes" id="UP000288805">
    <property type="component" value="Unassembled WGS sequence"/>
</dbReference>
<organism evidence="4 5">
    <name type="scientific">Vitis vinifera</name>
    <name type="common">Grape</name>
    <dbReference type="NCBI Taxonomy" id="29760"/>
    <lineage>
        <taxon>Eukaryota</taxon>
        <taxon>Viridiplantae</taxon>
        <taxon>Streptophyta</taxon>
        <taxon>Embryophyta</taxon>
        <taxon>Tracheophyta</taxon>
        <taxon>Spermatophyta</taxon>
        <taxon>Magnoliopsida</taxon>
        <taxon>eudicotyledons</taxon>
        <taxon>Gunneridae</taxon>
        <taxon>Pentapetalae</taxon>
        <taxon>rosids</taxon>
        <taxon>Vitales</taxon>
        <taxon>Vitaceae</taxon>
        <taxon>Viteae</taxon>
        <taxon>Vitis</taxon>
    </lineage>
</organism>
<dbReference type="PANTHER" id="PTHR21450">
    <property type="entry name" value="PROTEIN ALTERED PHOSPHATE STARVATION RESPONSE 1"/>
    <property type="match status" value="1"/>
</dbReference>
<dbReference type="OrthoDB" id="674656at2759"/>
<feature type="transmembrane region" description="Helical" evidence="2">
    <location>
        <begin position="7"/>
        <end position="27"/>
    </location>
</feature>
<proteinExistence type="predicted"/>
<feature type="domain" description="DUF632" evidence="3">
    <location>
        <begin position="110"/>
        <end position="315"/>
    </location>
</feature>
<gene>
    <name evidence="4" type="primary">NRG2_24</name>
    <name evidence="4" type="ORF">CK203_073024</name>
</gene>
<keyword evidence="2" id="KW-0472">Membrane</keyword>
<dbReference type="AlphaFoldDB" id="A0A438F271"/>
<evidence type="ECO:0000256" key="1">
    <source>
        <dbReference type="SAM" id="MobiDB-lite"/>
    </source>
</evidence>
<sequence length="511" mass="59284">MLKAMVGLVVEVAVAMVVLVAVVWWWWCNAIWTGMVVLARERYENGGACNRSLLVVDGVLMMVVVQRELVPWRRHHRDMVVAYEVEAIVDILTILPGSCALLHGISQSEAGELMKHEYQRKVALLNKQKKRSASTESLEKTKAAVSHLHTRYIVDMQSMDSTVSEVNHIRDDQLYPKLVALVDGMAKMWNDMCMQHNSQLKMVTDLKSIDISQAPKETSKHHHERTIQLWNEIQGWHSQFEKLVTHEKQYIQALNSWLKLNLIPIESSLKEKISSPPRPQHPPIQALLHSWHDSLEKLPHELAKSAISSFAAVIKTIILHQEEEMKLKEKCEETQKEYSRKHQAFQDWYQKYMQRRTPPDETDPEKGDEANPKDPISEKQFVVENLKKKLKRKLKLTKDIVFRAEVWPCLHLLEMGIKLWSNSRGKSVRLGDCNSGSKWRLLWRKIKQENKKIFHNSTPPSRLASYDMDSYSQNFDQGPGWTDPENRFRSFSARFAVPSKILQDNDLMDRC</sequence>
<reference evidence="4 5" key="1">
    <citation type="journal article" date="2018" name="PLoS Genet.">
        <title>Population sequencing reveals clonal diversity and ancestral inbreeding in the grapevine cultivar Chardonnay.</title>
        <authorList>
            <person name="Roach M.J."/>
            <person name="Johnson D.L."/>
            <person name="Bohlmann J."/>
            <person name="van Vuuren H.J."/>
            <person name="Jones S.J."/>
            <person name="Pretorius I.S."/>
            <person name="Schmidt S.A."/>
            <person name="Borneman A.R."/>
        </authorList>
    </citation>
    <scope>NUCLEOTIDE SEQUENCE [LARGE SCALE GENOMIC DNA]</scope>
    <source>
        <strain evidence="5">cv. Chardonnay</strain>
        <tissue evidence="4">Leaf</tissue>
    </source>
</reference>
<dbReference type="EMBL" id="QGNW01001136">
    <property type="protein sequence ID" value="RVW54016.1"/>
    <property type="molecule type" value="Genomic_DNA"/>
</dbReference>
<feature type="region of interest" description="Disordered" evidence="1">
    <location>
        <begin position="356"/>
        <end position="377"/>
    </location>
</feature>
<evidence type="ECO:0000256" key="2">
    <source>
        <dbReference type="SAM" id="Phobius"/>
    </source>
</evidence>
<comment type="caution">
    <text evidence="4">The sequence shown here is derived from an EMBL/GenBank/DDBJ whole genome shotgun (WGS) entry which is preliminary data.</text>
</comment>
<protein>
    <submittedName>
        <fullName evidence="4">Nitrate regulatory gene2 protein</fullName>
    </submittedName>
</protein>
<dbReference type="InterPro" id="IPR006867">
    <property type="entry name" value="DUF632"/>
</dbReference>
<evidence type="ECO:0000313" key="5">
    <source>
        <dbReference type="Proteomes" id="UP000288805"/>
    </source>
</evidence>
<dbReference type="Pfam" id="PF04782">
    <property type="entry name" value="DUF632"/>
    <property type="match status" value="1"/>
</dbReference>
<evidence type="ECO:0000259" key="3">
    <source>
        <dbReference type="Pfam" id="PF04782"/>
    </source>
</evidence>
<accession>A0A438F271</accession>
<name>A0A438F271_VITVI</name>
<dbReference type="PANTHER" id="PTHR21450:SF7">
    <property type="entry name" value="DNA LIGASE (DUF630 AND DUF632)"/>
    <property type="match status" value="1"/>
</dbReference>
<evidence type="ECO:0000313" key="4">
    <source>
        <dbReference type="EMBL" id="RVW54016.1"/>
    </source>
</evidence>
<keyword evidence="2" id="KW-1133">Transmembrane helix</keyword>
<feature type="compositionally biased region" description="Basic and acidic residues" evidence="1">
    <location>
        <begin position="364"/>
        <end position="377"/>
    </location>
</feature>